<evidence type="ECO:0000313" key="3">
    <source>
        <dbReference type="Proteomes" id="UP001165082"/>
    </source>
</evidence>
<reference evidence="2" key="1">
    <citation type="submission" date="2022-07" db="EMBL/GenBank/DDBJ databases">
        <title>Genome analysis of Parmales, a sister group of diatoms, reveals the evolutionary specialization of diatoms from phago-mixotrophs to photoautotrophs.</title>
        <authorList>
            <person name="Ban H."/>
            <person name="Sato S."/>
            <person name="Yoshikawa S."/>
            <person name="Kazumasa Y."/>
            <person name="Nakamura Y."/>
            <person name="Ichinomiya M."/>
            <person name="Saitoh K."/>
            <person name="Sato N."/>
            <person name="Blanc-Mathieu R."/>
            <person name="Endo H."/>
            <person name="Kuwata A."/>
            <person name="Ogata H."/>
        </authorList>
    </citation>
    <scope>NUCLEOTIDE SEQUENCE</scope>
</reference>
<proteinExistence type="predicted"/>
<feature type="compositionally biased region" description="Basic residues" evidence="1">
    <location>
        <begin position="1"/>
        <end position="10"/>
    </location>
</feature>
<feature type="non-terminal residue" evidence="2">
    <location>
        <position position="165"/>
    </location>
</feature>
<evidence type="ECO:0000313" key="2">
    <source>
        <dbReference type="EMBL" id="GMH59762.1"/>
    </source>
</evidence>
<comment type="caution">
    <text evidence="2">The sequence shown here is derived from an EMBL/GenBank/DDBJ whole genome shotgun (WGS) entry which is preliminary data.</text>
</comment>
<gene>
    <name evidence="2" type="ORF">TrRE_jg516</name>
</gene>
<feature type="region of interest" description="Disordered" evidence="1">
    <location>
        <begin position="1"/>
        <end position="149"/>
    </location>
</feature>
<sequence>MNAKKKKKMKMWLEKTWGGKRKRKEKNGGVESESSSKRQGALKSLKRKNVRFIDTDDEALPEETEEAKQAKLHAKSKAALDAMRGPASAPSSGKGSKKGKMMEKHRLMQLEKQKKKQQSPFPARTKMPLNPYVKSSSSTNKNFVRSSGSSLFKTTTVRTGGLTNI</sequence>
<keyword evidence="3" id="KW-1185">Reference proteome</keyword>
<organism evidence="2 3">
    <name type="scientific">Triparma retinervis</name>
    <dbReference type="NCBI Taxonomy" id="2557542"/>
    <lineage>
        <taxon>Eukaryota</taxon>
        <taxon>Sar</taxon>
        <taxon>Stramenopiles</taxon>
        <taxon>Ochrophyta</taxon>
        <taxon>Bolidophyceae</taxon>
        <taxon>Parmales</taxon>
        <taxon>Triparmaceae</taxon>
        <taxon>Triparma</taxon>
    </lineage>
</organism>
<name>A0A9W7DYG0_9STRA</name>
<feature type="compositionally biased region" description="Acidic residues" evidence="1">
    <location>
        <begin position="55"/>
        <end position="65"/>
    </location>
</feature>
<feature type="compositionally biased region" description="Basic and acidic residues" evidence="1">
    <location>
        <begin position="100"/>
        <end position="112"/>
    </location>
</feature>
<evidence type="ECO:0000256" key="1">
    <source>
        <dbReference type="SAM" id="MobiDB-lite"/>
    </source>
</evidence>
<dbReference type="EMBL" id="BRXZ01006371">
    <property type="protein sequence ID" value="GMH59762.1"/>
    <property type="molecule type" value="Genomic_DNA"/>
</dbReference>
<feature type="compositionally biased region" description="Polar residues" evidence="1">
    <location>
        <begin position="133"/>
        <end position="149"/>
    </location>
</feature>
<dbReference type="AlphaFoldDB" id="A0A9W7DYG0"/>
<accession>A0A9W7DYG0</accession>
<dbReference type="Proteomes" id="UP001165082">
    <property type="component" value="Unassembled WGS sequence"/>
</dbReference>
<feature type="compositionally biased region" description="Low complexity" evidence="1">
    <location>
        <begin position="85"/>
        <end position="94"/>
    </location>
</feature>
<protein>
    <submittedName>
        <fullName evidence="2">Uncharacterized protein</fullName>
    </submittedName>
</protein>